<dbReference type="SUPFAM" id="SSF53850">
    <property type="entry name" value="Periplasmic binding protein-like II"/>
    <property type="match status" value="1"/>
</dbReference>
<protein>
    <submittedName>
        <fullName evidence="9">Extracellular solute-binding protein</fullName>
    </submittedName>
</protein>
<dbReference type="EMBL" id="RBAH01000030">
    <property type="protein sequence ID" value="RKN70676.1"/>
    <property type="molecule type" value="Genomic_DNA"/>
</dbReference>
<dbReference type="RefSeq" id="WP_120750963.1">
    <property type="nucleotide sequence ID" value="NZ_RBAH01000030.1"/>
</dbReference>
<dbReference type="PROSITE" id="PS51257">
    <property type="entry name" value="PROKAR_LIPOPROTEIN"/>
    <property type="match status" value="1"/>
</dbReference>
<dbReference type="OrthoDB" id="3928382at2"/>
<dbReference type="GO" id="GO:0055085">
    <property type="term" value="P:transmembrane transport"/>
    <property type="evidence" value="ECO:0007669"/>
    <property type="project" value="InterPro"/>
</dbReference>
<organism evidence="9 10">
    <name type="scientific">Paenibacillus ginsengarvi</name>
    <dbReference type="NCBI Taxonomy" id="400777"/>
    <lineage>
        <taxon>Bacteria</taxon>
        <taxon>Bacillati</taxon>
        <taxon>Bacillota</taxon>
        <taxon>Bacilli</taxon>
        <taxon>Bacillales</taxon>
        <taxon>Paenibacillaceae</taxon>
        <taxon>Paenibacillus</taxon>
    </lineage>
</organism>
<dbReference type="PANTHER" id="PTHR43649">
    <property type="entry name" value="ARABINOSE-BINDING PROTEIN-RELATED"/>
    <property type="match status" value="1"/>
</dbReference>
<accession>A0A3B0BF84</accession>
<evidence type="ECO:0000313" key="10">
    <source>
        <dbReference type="Proteomes" id="UP000282311"/>
    </source>
</evidence>
<keyword evidence="6" id="KW-0564">Palmitate</keyword>
<dbReference type="PANTHER" id="PTHR43649:SF33">
    <property type="entry name" value="POLYGALACTURONAN_RHAMNOGALACTURONAN-BINDING PROTEIN YTCQ"/>
    <property type="match status" value="1"/>
</dbReference>
<keyword evidence="10" id="KW-1185">Reference proteome</keyword>
<reference evidence="9 10" key="1">
    <citation type="journal article" date="2007" name="Int. J. Syst. Evol. Microbiol.">
        <title>Paenibacillus ginsengarvi sp. nov., isolated from soil from ginseng cultivation.</title>
        <authorList>
            <person name="Yoon M.H."/>
            <person name="Ten L.N."/>
            <person name="Im W.T."/>
        </authorList>
    </citation>
    <scope>NUCLEOTIDE SEQUENCE [LARGE SCALE GENOMIC DNA]</scope>
    <source>
        <strain evidence="9 10">KCTC 13059</strain>
    </source>
</reference>
<dbReference type="Pfam" id="PF01547">
    <property type="entry name" value="SBP_bac_1"/>
    <property type="match status" value="1"/>
</dbReference>
<keyword evidence="5" id="KW-0472">Membrane</keyword>
<comment type="caution">
    <text evidence="9">The sequence shown here is derived from an EMBL/GenBank/DDBJ whole genome shotgun (WGS) entry which is preliminary data.</text>
</comment>
<dbReference type="PROSITE" id="PS01037">
    <property type="entry name" value="SBP_BACTERIAL_1"/>
    <property type="match status" value="1"/>
</dbReference>
<dbReference type="InterPro" id="IPR050490">
    <property type="entry name" value="Bact_solute-bd_prot1"/>
</dbReference>
<evidence type="ECO:0000256" key="3">
    <source>
        <dbReference type="ARBA" id="ARBA00022475"/>
    </source>
</evidence>
<gene>
    <name evidence="9" type="ORF">D7M11_30015</name>
</gene>
<feature type="chain" id="PRO_5038861511" evidence="8">
    <location>
        <begin position="22"/>
        <end position="440"/>
    </location>
</feature>
<sequence length="440" mass="49342">MRLWKKTMLFGLCLPVLALSACSSGSGTGGDQGDKTPTTAPKQISNDPVTLTIYYYGGDLTDEEFQTYFVKPVGAKYPHLTLKLVRNAPGTKLEDLVASGATPDLIYSPKGYMEDFIGLSIVQDLDSFVREQKMDLSRFEPVTIDSLKSYAPKYNMIALPFSYNNSALFYNKDIFDKFGVPYPVDKMTWDEVIELGKRISRKDGDTFYKAMYPSQITQFASQFAVPYTDPKTGAPTLERDDWKKAATYFKRIYDLPENRGTKLNNFFVERDVAMYAGVTTYTFGQVKELMGKGTPLGWDMVSYPNFPETKGQSMALDSLVLLMTSTSKYKDQVFRVMDVVTSNDSQLALSKVGRMPALKDPQLKAAFGSDNPALQGKNVKSLFLNTPPVQNLGQYDLEVLRLLNTLQPKLINDEEDVNTFLRNASEQAKLKIEEKKAASR</sequence>
<keyword evidence="3" id="KW-1003">Cell membrane</keyword>
<evidence type="ECO:0000256" key="7">
    <source>
        <dbReference type="ARBA" id="ARBA00023288"/>
    </source>
</evidence>
<keyword evidence="7" id="KW-0449">Lipoprotein</keyword>
<keyword evidence="2" id="KW-0813">Transport</keyword>
<dbReference type="InterPro" id="IPR006061">
    <property type="entry name" value="SBP_1_CS"/>
</dbReference>
<evidence type="ECO:0000256" key="2">
    <source>
        <dbReference type="ARBA" id="ARBA00022448"/>
    </source>
</evidence>
<dbReference type="InterPro" id="IPR006059">
    <property type="entry name" value="SBP"/>
</dbReference>
<proteinExistence type="inferred from homology"/>
<evidence type="ECO:0000256" key="6">
    <source>
        <dbReference type="ARBA" id="ARBA00023139"/>
    </source>
</evidence>
<name>A0A3B0BF84_9BACL</name>
<feature type="signal peptide" evidence="8">
    <location>
        <begin position="1"/>
        <end position="21"/>
    </location>
</feature>
<evidence type="ECO:0000256" key="8">
    <source>
        <dbReference type="SAM" id="SignalP"/>
    </source>
</evidence>
<evidence type="ECO:0000256" key="4">
    <source>
        <dbReference type="ARBA" id="ARBA00022729"/>
    </source>
</evidence>
<evidence type="ECO:0000256" key="5">
    <source>
        <dbReference type="ARBA" id="ARBA00023136"/>
    </source>
</evidence>
<evidence type="ECO:0000256" key="1">
    <source>
        <dbReference type="ARBA" id="ARBA00008520"/>
    </source>
</evidence>
<dbReference type="AlphaFoldDB" id="A0A3B0BF84"/>
<keyword evidence="4 8" id="KW-0732">Signal</keyword>
<dbReference type="Proteomes" id="UP000282311">
    <property type="component" value="Unassembled WGS sequence"/>
</dbReference>
<evidence type="ECO:0000313" key="9">
    <source>
        <dbReference type="EMBL" id="RKN70676.1"/>
    </source>
</evidence>
<comment type="similarity">
    <text evidence="1">Belongs to the bacterial solute-binding protein 1 family.</text>
</comment>
<dbReference type="Gene3D" id="3.40.190.10">
    <property type="entry name" value="Periplasmic binding protein-like II"/>
    <property type="match status" value="1"/>
</dbReference>